<evidence type="ECO:0000256" key="4">
    <source>
        <dbReference type="ARBA" id="ARBA00023136"/>
    </source>
</evidence>
<feature type="transmembrane region" description="Helical" evidence="5">
    <location>
        <begin position="321"/>
        <end position="338"/>
    </location>
</feature>
<dbReference type="InterPro" id="IPR007016">
    <property type="entry name" value="O-antigen_ligase-rel_domated"/>
</dbReference>
<keyword evidence="8" id="KW-1185">Reference proteome</keyword>
<feature type="transmembrane region" description="Helical" evidence="5">
    <location>
        <begin position="267"/>
        <end position="285"/>
    </location>
</feature>
<gene>
    <name evidence="7" type="ORF">RPMA_24345</name>
</gene>
<dbReference type="PANTHER" id="PTHR37422">
    <property type="entry name" value="TEICHURONIC ACID BIOSYNTHESIS PROTEIN TUAE"/>
    <property type="match status" value="1"/>
</dbReference>
<reference evidence="7 8" key="1">
    <citation type="submission" date="2019-02" db="EMBL/GenBank/DDBJ databases">
        <title>Emended description of the genus Rhodopseudomonas and description of Rhodopseudomonas albus sp. nov., a non-phototrophic, heavy-metal-tolerant bacterium isolated from garden soil.</title>
        <authorList>
            <person name="Bao Z."/>
            <person name="Cao W.W."/>
            <person name="Sato Y."/>
            <person name="Nishizawa T."/>
            <person name="Zhao J."/>
            <person name="Guo Y."/>
            <person name="Ohta H."/>
        </authorList>
    </citation>
    <scope>NUCLEOTIDE SEQUENCE [LARGE SCALE GENOMIC DNA]</scope>
    <source>
        <strain evidence="7 8">SK50-23</strain>
    </source>
</reference>
<keyword evidence="2 5" id="KW-0812">Transmembrane</keyword>
<evidence type="ECO:0000256" key="2">
    <source>
        <dbReference type="ARBA" id="ARBA00022692"/>
    </source>
</evidence>
<evidence type="ECO:0000256" key="3">
    <source>
        <dbReference type="ARBA" id="ARBA00022989"/>
    </source>
</evidence>
<protein>
    <submittedName>
        <fullName evidence="7">O-antigen ligase family protein</fullName>
    </submittedName>
</protein>
<dbReference type="GO" id="GO:0016874">
    <property type="term" value="F:ligase activity"/>
    <property type="evidence" value="ECO:0007669"/>
    <property type="project" value="UniProtKB-KW"/>
</dbReference>
<evidence type="ECO:0000256" key="5">
    <source>
        <dbReference type="SAM" id="Phobius"/>
    </source>
</evidence>
<evidence type="ECO:0000256" key="1">
    <source>
        <dbReference type="ARBA" id="ARBA00004141"/>
    </source>
</evidence>
<sequence length="351" mass="38137">MAADSAVCANPDRRIVVDVAIHWRDQVDWPLRQASADPAAAGNGDIPKTGAADRLRVSCGVPDGPDAVLCVAALADRPLELVPISGHSVQGQRSPERVLRDLCARGRPGCATCLVRGESEACRCAGPASSAVLRQHISDLCVKDRHARRFRDGGASHYPHRWMANRIHRRNSYRTDCCGHTRYIPGAKMRLKEITTDISAGIKTENISTAARIDFWRKAAEFVKQAPVLGHGTGSIRPLYQSVEAARPSPIGEAVADPHNQFLHTTLQVGLIGGIILLAMWFFHFKMFVRRNFASTMGLGIVMLTILGSLFNSHISQVTQGMLYCLGVGMLGSVLLNARPDDQHLATKSPA</sequence>
<name>A0ABX8AEB1_9BRAD</name>
<keyword evidence="3 5" id="KW-1133">Transmembrane helix</keyword>
<organism evidence="7 8">
    <name type="scientific">Tardiphaga alba</name>
    <dbReference type="NCBI Taxonomy" id="340268"/>
    <lineage>
        <taxon>Bacteria</taxon>
        <taxon>Pseudomonadati</taxon>
        <taxon>Pseudomonadota</taxon>
        <taxon>Alphaproteobacteria</taxon>
        <taxon>Hyphomicrobiales</taxon>
        <taxon>Nitrobacteraceae</taxon>
        <taxon>Tardiphaga</taxon>
    </lineage>
</organism>
<dbReference type="EMBL" id="CP036498">
    <property type="protein sequence ID" value="QUS41632.1"/>
    <property type="molecule type" value="Genomic_DNA"/>
</dbReference>
<keyword evidence="7" id="KW-0436">Ligase</keyword>
<evidence type="ECO:0000313" key="7">
    <source>
        <dbReference type="EMBL" id="QUS41632.1"/>
    </source>
</evidence>
<evidence type="ECO:0000313" key="8">
    <source>
        <dbReference type="Proteomes" id="UP000682843"/>
    </source>
</evidence>
<proteinExistence type="predicted"/>
<dbReference type="PANTHER" id="PTHR37422:SF13">
    <property type="entry name" value="LIPOPOLYSACCHARIDE BIOSYNTHESIS PROTEIN PA4999-RELATED"/>
    <property type="match status" value="1"/>
</dbReference>
<dbReference type="Proteomes" id="UP000682843">
    <property type="component" value="Chromosome"/>
</dbReference>
<keyword evidence="4 5" id="KW-0472">Membrane</keyword>
<feature type="transmembrane region" description="Helical" evidence="5">
    <location>
        <begin position="297"/>
        <end position="315"/>
    </location>
</feature>
<evidence type="ECO:0000259" key="6">
    <source>
        <dbReference type="Pfam" id="PF04932"/>
    </source>
</evidence>
<dbReference type="InterPro" id="IPR051533">
    <property type="entry name" value="WaaL-like"/>
</dbReference>
<dbReference type="Pfam" id="PF04932">
    <property type="entry name" value="Wzy_C"/>
    <property type="match status" value="1"/>
</dbReference>
<accession>A0ABX8AEB1</accession>
<comment type="subcellular location">
    <subcellularLocation>
        <location evidence="1">Membrane</location>
        <topology evidence="1">Multi-pass membrane protein</topology>
    </subcellularLocation>
</comment>
<feature type="domain" description="O-antigen ligase-related" evidence="6">
    <location>
        <begin position="187"/>
        <end position="278"/>
    </location>
</feature>